<organism evidence="2 3">
    <name type="scientific">Phialophora macrospora</name>
    <dbReference type="NCBI Taxonomy" id="1851006"/>
    <lineage>
        <taxon>Eukaryota</taxon>
        <taxon>Fungi</taxon>
        <taxon>Dikarya</taxon>
        <taxon>Ascomycota</taxon>
        <taxon>Pezizomycotina</taxon>
        <taxon>Eurotiomycetes</taxon>
        <taxon>Chaetothyriomycetidae</taxon>
        <taxon>Chaetothyriales</taxon>
        <taxon>Herpotrichiellaceae</taxon>
        <taxon>Phialophora</taxon>
    </lineage>
</organism>
<feature type="region of interest" description="Disordered" evidence="1">
    <location>
        <begin position="435"/>
        <end position="483"/>
    </location>
</feature>
<gene>
    <name evidence="2" type="ORF">PV04_04835</name>
</gene>
<evidence type="ECO:0000313" key="2">
    <source>
        <dbReference type="EMBL" id="KIW68923.1"/>
    </source>
</evidence>
<dbReference type="Proteomes" id="UP000054266">
    <property type="component" value="Unassembled WGS sequence"/>
</dbReference>
<dbReference type="GO" id="GO:0005737">
    <property type="term" value="C:cytoplasm"/>
    <property type="evidence" value="ECO:0007669"/>
    <property type="project" value="TreeGrafter"/>
</dbReference>
<dbReference type="InterPro" id="IPR029033">
    <property type="entry name" value="His_PPase_superfam"/>
</dbReference>
<dbReference type="PANTHER" id="PTHR48100:SF1">
    <property type="entry name" value="HISTIDINE PHOSPHATASE FAMILY PROTEIN-RELATED"/>
    <property type="match status" value="1"/>
</dbReference>
<feature type="region of interest" description="Disordered" evidence="1">
    <location>
        <begin position="65"/>
        <end position="90"/>
    </location>
</feature>
<dbReference type="HOGENOM" id="CLU_039184_0_1_1"/>
<proteinExistence type="predicted"/>
<feature type="region of interest" description="Disordered" evidence="1">
    <location>
        <begin position="161"/>
        <end position="190"/>
    </location>
</feature>
<sequence>MIYYSPHRKAHRRWRGPPRICRTTIAVQVLLLLTVSLVVCGLLEMADIGMGSSSVLLSSSSGQEVVGAHSGSDAQPNGGEPQKPAPPKKTYTYTYRTLGGYFLQDDPSTDAATFDFMAPETNFGLIDRAYESDGSLPNTGQQMTQWQRFEHHVTSLNQYARVEDNDDDDETPEDGEADKKERRRRHSQPHSLPGTRYFVFFLGRHGNGYHNIAERYYGSTAWDCHFSALDGDPDGVMTWADAALSLEGKRQARQVNSFWKTQTAAAVQGGSGQNMRPPDVYLVSPLDRTLETAQLSFEGVGPPEATTMMMMVMEKAREGTGIHTCDRRGTVSSIRARYPSYNVDADPFLTEADEFWTPDRREPAAALDKRLRGFFDDLMSNPEILGAGKESVSVTSHSGAIAAMLRILGHRPFGLGTGAVIPLLVEVRRTSLDDDDGDKMLLGRRHGGSGEGANHEDPTLDLPDAGDGSAPSSVDPDDRSKWATIPSCPADLDLATVGQKRWGMGLKEFLAGVEDGTLNMEAVPF</sequence>
<evidence type="ECO:0008006" key="4">
    <source>
        <dbReference type="Google" id="ProtNLM"/>
    </source>
</evidence>
<dbReference type="AlphaFoldDB" id="A0A0D2FLB7"/>
<evidence type="ECO:0000313" key="3">
    <source>
        <dbReference type="Proteomes" id="UP000054266"/>
    </source>
</evidence>
<name>A0A0D2FLB7_9EURO</name>
<dbReference type="PANTHER" id="PTHR48100">
    <property type="entry name" value="BROAD-SPECIFICITY PHOSPHATASE YOR283W-RELATED"/>
    <property type="match status" value="1"/>
</dbReference>
<dbReference type="InterPro" id="IPR013078">
    <property type="entry name" value="His_Pase_superF_clade-1"/>
</dbReference>
<dbReference type="EMBL" id="KN846958">
    <property type="protein sequence ID" value="KIW68923.1"/>
    <property type="molecule type" value="Genomic_DNA"/>
</dbReference>
<keyword evidence="3" id="KW-1185">Reference proteome</keyword>
<dbReference type="SUPFAM" id="SSF53254">
    <property type="entry name" value="Phosphoglycerate mutase-like"/>
    <property type="match status" value="1"/>
</dbReference>
<protein>
    <recommendedName>
        <fullName evidence="4">Phosphoglycerate mutase</fullName>
    </recommendedName>
</protein>
<dbReference type="SMART" id="SM00855">
    <property type="entry name" value="PGAM"/>
    <property type="match status" value="1"/>
</dbReference>
<accession>A0A0D2FLB7</accession>
<dbReference type="Pfam" id="PF00300">
    <property type="entry name" value="His_Phos_1"/>
    <property type="match status" value="1"/>
</dbReference>
<evidence type="ECO:0000256" key="1">
    <source>
        <dbReference type="SAM" id="MobiDB-lite"/>
    </source>
</evidence>
<dbReference type="InterPro" id="IPR050275">
    <property type="entry name" value="PGM_Phosphatase"/>
</dbReference>
<dbReference type="CDD" id="cd07067">
    <property type="entry name" value="HP_PGM_like"/>
    <property type="match status" value="1"/>
</dbReference>
<dbReference type="GO" id="GO:0016791">
    <property type="term" value="F:phosphatase activity"/>
    <property type="evidence" value="ECO:0007669"/>
    <property type="project" value="TreeGrafter"/>
</dbReference>
<dbReference type="Gene3D" id="3.40.50.1240">
    <property type="entry name" value="Phosphoglycerate mutase-like"/>
    <property type="match status" value="1"/>
</dbReference>
<reference evidence="2 3" key="1">
    <citation type="submission" date="2015-01" db="EMBL/GenBank/DDBJ databases">
        <title>The Genome Sequence of Capronia semiimmersa CBS27337.</title>
        <authorList>
            <consortium name="The Broad Institute Genomics Platform"/>
            <person name="Cuomo C."/>
            <person name="de Hoog S."/>
            <person name="Gorbushina A."/>
            <person name="Stielow B."/>
            <person name="Teixiera M."/>
            <person name="Abouelleil A."/>
            <person name="Chapman S.B."/>
            <person name="Priest M."/>
            <person name="Young S.K."/>
            <person name="Wortman J."/>
            <person name="Nusbaum C."/>
            <person name="Birren B."/>
        </authorList>
    </citation>
    <scope>NUCLEOTIDE SEQUENCE [LARGE SCALE GENOMIC DNA]</scope>
    <source>
        <strain evidence="2 3">CBS 27337</strain>
    </source>
</reference>
<feature type="compositionally biased region" description="Acidic residues" evidence="1">
    <location>
        <begin position="164"/>
        <end position="176"/>
    </location>
</feature>